<feature type="region of interest" description="Knob domain" evidence="8">
    <location>
        <begin position="655"/>
        <end position="750"/>
    </location>
</feature>
<dbReference type="GO" id="GO:0000289">
    <property type="term" value="P:nuclear-transcribed mRNA poly(A) tail shortening"/>
    <property type="evidence" value="ECO:0007669"/>
    <property type="project" value="UniProtKB-UniRule"/>
</dbReference>
<dbReference type="AlphaFoldDB" id="A0A7D8YSJ5"/>
<keyword evidence="5" id="KW-0479">Metal-binding</keyword>
<sequence length="750" mass="82246">MPGTDKKSNRTACTSSSSTSNSSSGSSAASWPYPPTLKYHGSRLGPRRDAISGPSGAVAHPDATENSPPPGHKPTASNEAEKHHVISSPAVPAGDCKQDKPANSTTSPKTLPVGQSRRRSESPKRGGVDNGSDSSLPTEDTLSSIDGPENMDDFLKTRARRYSRSVSPQKLKKSLNVDSPSFTPSTLAVPSKTSSISSQAANAAPFTPRSLASGATTPAPQPEPQPAFNPAQIREFTPQNYELSDTVNALATDGASDGQSAYDPFSMTGVNQALSTTTPYNPYDESNNISSNGAGYFQTPAAFITTNQPLQYHLYAPIGPHREDILAYQRHAHDFFMPETLREELQKKAEATFQVMPNSQLPTVDPYHSLVALDTSHRKSAAVFGYPSWIYKATSIKNGHMYCLRRLEGYRLTNERAIRSVKDWRKVNCGGVVSVVDAFTTRAFGDSSLVFVTNYHPLSKTLVEYHFTSTNRFGNRISQAVPEPVLWSYIVQIASAIKSVHSANLAVRCIDPSKVILTDKGRIRLNACSVLDVVQFDAQRPLAELQQEDFIHFGKLILSIATNNLSVMASHNLLGFVDQLSRSYTGELRDTIIWLLTPAQAPATKTVAELLIGISNHIVDAFDSSLHANDTLYSELAREVENGRIVRLLMKLGSINERPDYDGELNWSENGERYVLKLFRDYVFHQVNAEGRPVVDMGHILACLNKLDAGSQEKITLTSRDEQTVFIVSYNEVKKQVNSAWADLQKPSRR</sequence>
<dbReference type="Pfam" id="PF18101">
    <property type="entry name" value="Pan3_CK"/>
    <property type="match status" value="1"/>
</dbReference>
<comment type="subcellular location">
    <subcellularLocation>
        <location evidence="1 8">Cytoplasm</location>
    </subcellularLocation>
</comment>
<dbReference type="SUPFAM" id="SSF56112">
    <property type="entry name" value="Protein kinase-like (PK-like)"/>
    <property type="match status" value="1"/>
</dbReference>
<dbReference type="Gene3D" id="1.10.287.3700">
    <property type="match status" value="1"/>
</dbReference>
<keyword evidence="6 8" id="KW-0067">ATP-binding</keyword>
<comment type="domain">
    <text evidence="8">Contains a pseudokinase domain. The protein kinase domain is predicted to be catalytically inactive because some of the residues important for catalytic activity are substituted and it lacks the equivalent of the binding site for a peptide substrate. However, it has retained an ATP-binding site and ATP-binding is required for mRNA degradation, stimulating the activity of the PAN2 nuclease in vitro. The nucleotide-binding site is juxtaposed to the RNase active site of PAN2 in the complex and may actually bind nucleosides of a poly(A) RNA rather than ATP, feeding the poly(A)-tail to the active site of the deadenylase and thus increasing the efficiency with which this distributive enzyme degrades oligo(A) RNAs.</text>
</comment>
<keyword evidence="5" id="KW-0863">Zinc-finger</keyword>
<dbReference type="OrthoDB" id="204958at2759"/>
<feature type="compositionally biased region" description="Low complexity" evidence="9">
    <location>
        <begin position="10"/>
        <end position="30"/>
    </location>
</feature>
<feature type="coiled-coil region" evidence="8">
    <location>
        <begin position="616"/>
        <end position="654"/>
    </location>
</feature>
<dbReference type="GO" id="GO:0031251">
    <property type="term" value="C:PAN complex"/>
    <property type="evidence" value="ECO:0007669"/>
    <property type="project" value="UniProtKB-UniRule"/>
</dbReference>
<dbReference type="InterPro" id="IPR030844">
    <property type="entry name" value="PAN3"/>
</dbReference>
<name>A0A7D8YSJ5_9HELO</name>
<dbReference type="Gene3D" id="1.20.5.5160">
    <property type="match status" value="1"/>
</dbReference>
<keyword evidence="5" id="KW-0862">Zinc</keyword>
<dbReference type="InterPro" id="IPR011009">
    <property type="entry name" value="Kinase-like_dom_sf"/>
</dbReference>
<evidence type="ECO:0000256" key="7">
    <source>
        <dbReference type="ARBA" id="ARBA00023054"/>
    </source>
</evidence>
<feature type="compositionally biased region" description="Basic and acidic residues" evidence="9">
    <location>
        <begin position="118"/>
        <end position="127"/>
    </location>
</feature>
<dbReference type="HAMAP" id="MF_03181">
    <property type="entry name" value="PAN3"/>
    <property type="match status" value="1"/>
</dbReference>
<dbReference type="GO" id="GO:0008270">
    <property type="term" value="F:zinc ion binding"/>
    <property type="evidence" value="ECO:0007669"/>
    <property type="project" value="UniProtKB-KW"/>
</dbReference>
<evidence type="ECO:0000259" key="10">
    <source>
        <dbReference type="Pfam" id="PF18101"/>
    </source>
</evidence>
<evidence type="ECO:0000256" key="5">
    <source>
        <dbReference type="ARBA" id="ARBA00022771"/>
    </source>
</evidence>
<keyword evidence="4 8" id="KW-0547">Nucleotide-binding</keyword>
<evidence type="ECO:0000256" key="9">
    <source>
        <dbReference type="SAM" id="MobiDB-lite"/>
    </source>
</evidence>
<dbReference type="PANTHER" id="PTHR12272">
    <property type="entry name" value="DEADENYLATION COMPLEX SUBUNIT PAN3"/>
    <property type="match status" value="1"/>
</dbReference>
<comment type="caution">
    <text evidence="11">The sequence shown here is derived from an EMBL/GenBank/DDBJ whole genome shotgun (WGS) entry which is preliminary data.</text>
</comment>
<evidence type="ECO:0000313" key="11">
    <source>
        <dbReference type="EMBL" id="TVY52969.1"/>
    </source>
</evidence>
<dbReference type="InterPro" id="IPR041332">
    <property type="entry name" value="Pan3_CK"/>
</dbReference>
<dbReference type="GO" id="GO:0008143">
    <property type="term" value="F:poly(A) binding"/>
    <property type="evidence" value="ECO:0007669"/>
    <property type="project" value="TreeGrafter"/>
</dbReference>
<dbReference type="GO" id="GO:0000932">
    <property type="term" value="C:P-body"/>
    <property type="evidence" value="ECO:0007669"/>
    <property type="project" value="TreeGrafter"/>
</dbReference>
<keyword evidence="7 8" id="KW-0175">Coiled coil</keyword>
<evidence type="ECO:0000256" key="6">
    <source>
        <dbReference type="ARBA" id="ARBA00022840"/>
    </source>
</evidence>
<evidence type="ECO:0000313" key="12">
    <source>
        <dbReference type="Proteomes" id="UP000481288"/>
    </source>
</evidence>
<comment type="function">
    <text evidence="8">Regulatory subunit of the poly(A)-nuclease (PAN) deadenylation complex, one of two cytoplasmic mRNA deadenylases involved in mRNA turnover. PAN specifically shortens poly(A) tails of RNA and the activity is stimulated by poly(A)-binding protein PAB1. PAN deadenylation is followed by rapid degradation of the shortened mRNA tails by the CCR4-NOT complex. Deadenylated mRNAs are then degraded by two alternative mechanisms, namely exosome-mediated 3'-5' exonucleolytic degradation, or deadenlyation-dependent mRNA decaping and subsequent 5'-3' exonucleolytic degradation by XRN1. May also be involved in post-transcriptional maturation of mRNA poly(A) tails. PAN3 acts as a positive regulator for PAN activity, recruiting the catalytic subunit PAN2 to mRNA via its interaction with RNA and with PAB1.</text>
</comment>
<accession>A0A7D8YSJ5</accession>
<keyword evidence="3 8" id="KW-0507">mRNA processing</keyword>
<evidence type="ECO:0000256" key="2">
    <source>
        <dbReference type="ARBA" id="ARBA00022490"/>
    </source>
</evidence>
<comment type="domain">
    <text evidence="8">The N-terminal zinc finger binds to poly(A) RNA.</text>
</comment>
<dbReference type="EMBL" id="QGMG01000522">
    <property type="protein sequence ID" value="TVY52969.1"/>
    <property type="molecule type" value="Genomic_DNA"/>
</dbReference>
<comment type="subunit">
    <text evidence="8">Homodimer. Forms a heterotrimer with a catalytic subunit PAN2 to form the poly(A)-nuclease (PAN) deadenylation complex. Interacts (via PAM-2 motif) with poly(A)-binding protein PAB1 (via PABC domain), conferring substrate specificity of the enzyme complex.</text>
</comment>
<gene>
    <name evidence="11" type="primary">PAN3_0</name>
    <name evidence="8" type="synonym">PAN3</name>
    <name evidence="11" type="ORF">LCER1_G004581</name>
</gene>
<evidence type="ECO:0000256" key="8">
    <source>
        <dbReference type="HAMAP-Rule" id="MF_03181"/>
    </source>
</evidence>
<comment type="similarity">
    <text evidence="8">Belongs to the protein kinase superfamily. PAN3 family.</text>
</comment>
<protein>
    <recommendedName>
        <fullName evidence="8">PAN2-PAN3 deadenylation complex subunit PAN3</fullName>
    </recommendedName>
    <alternativeName>
        <fullName evidence="8">PAB1P-dependent poly(A)-specific ribonuclease</fullName>
    </alternativeName>
    <alternativeName>
        <fullName evidence="8">Poly(A)-nuclease deadenylation complex subunit 3</fullName>
        <shortName evidence="8">PAN deadenylation complex subunit 3</shortName>
    </alternativeName>
</protein>
<organism evidence="11 12">
    <name type="scientific">Lachnellula cervina</name>
    <dbReference type="NCBI Taxonomy" id="1316786"/>
    <lineage>
        <taxon>Eukaryota</taxon>
        <taxon>Fungi</taxon>
        <taxon>Dikarya</taxon>
        <taxon>Ascomycota</taxon>
        <taxon>Pezizomycotina</taxon>
        <taxon>Leotiomycetes</taxon>
        <taxon>Helotiales</taxon>
        <taxon>Lachnaceae</taxon>
        <taxon>Lachnellula</taxon>
    </lineage>
</organism>
<dbReference type="FunFam" id="1.10.287.3700:FF:000001">
    <property type="entry name" value="PAN2-PAN3 deadenylation complex subunit PAN3"/>
    <property type="match status" value="1"/>
</dbReference>
<comment type="caution">
    <text evidence="8">Lacks conserved residue(s) required for the propagation of feature annotation.</text>
</comment>
<feature type="domain" description="Pan3 C-terminal knob" evidence="10">
    <location>
        <begin position="608"/>
        <end position="744"/>
    </location>
</feature>
<feature type="binding site" evidence="8">
    <location>
        <begin position="513"/>
        <end position="514"/>
    </location>
    <ligand>
        <name>ATP</name>
        <dbReference type="ChEBI" id="CHEBI:30616"/>
    </ligand>
</feature>
<dbReference type="Gene3D" id="1.10.510.10">
    <property type="entry name" value="Transferase(Phosphotransferase) domain 1"/>
    <property type="match status" value="1"/>
</dbReference>
<dbReference type="GO" id="GO:0005524">
    <property type="term" value="F:ATP binding"/>
    <property type="evidence" value="ECO:0007669"/>
    <property type="project" value="UniProtKB-UniRule"/>
</dbReference>
<evidence type="ECO:0000256" key="1">
    <source>
        <dbReference type="ARBA" id="ARBA00004496"/>
    </source>
</evidence>
<feature type="compositionally biased region" description="Polar residues" evidence="9">
    <location>
        <begin position="131"/>
        <end position="144"/>
    </location>
</feature>
<dbReference type="GO" id="GO:0006397">
    <property type="term" value="P:mRNA processing"/>
    <property type="evidence" value="ECO:0007669"/>
    <property type="project" value="UniProtKB-KW"/>
</dbReference>
<reference evidence="11 12" key="1">
    <citation type="submission" date="2018-05" db="EMBL/GenBank/DDBJ databases">
        <title>Whole genome sequencing for identification of molecular markers to develop diagnostic detection tools for the regulated plant pathogen Lachnellula willkommii.</title>
        <authorList>
            <person name="Giroux E."/>
            <person name="Bilodeau G."/>
        </authorList>
    </citation>
    <scope>NUCLEOTIDE SEQUENCE [LARGE SCALE GENOMIC DNA]</scope>
    <source>
        <strain evidence="11 12">CBS 625.97</strain>
    </source>
</reference>
<proteinExistence type="inferred from homology"/>
<evidence type="ECO:0000256" key="4">
    <source>
        <dbReference type="ARBA" id="ARBA00022741"/>
    </source>
</evidence>
<keyword evidence="2 8" id="KW-0963">Cytoplasm</keyword>
<keyword evidence="12" id="KW-1185">Reference proteome</keyword>
<dbReference type="Proteomes" id="UP000481288">
    <property type="component" value="Unassembled WGS sequence"/>
</dbReference>
<comment type="domain">
    <text evidence="8">The pseudokinase domain, the coiled-coil (CC), and C-terminal knob domain (CK) form a structural unit (PKC) that forms an extensive high-affinity interaction surface for PAN2.</text>
</comment>
<feature type="compositionally biased region" description="Polar residues" evidence="9">
    <location>
        <begin position="176"/>
        <end position="201"/>
    </location>
</feature>
<dbReference type="PANTHER" id="PTHR12272:SF11">
    <property type="entry name" value="PAN2-PAN3 DEADENYLATION COMPLEX SUBUNIT PAN3"/>
    <property type="match status" value="1"/>
</dbReference>
<feature type="region of interest" description="Disordered" evidence="9">
    <location>
        <begin position="1"/>
        <end position="229"/>
    </location>
</feature>
<feature type="binding site" evidence="8">
    <location>
        <position position="405"/>
    </location>
    <ligand>
        <name>ATP</name>
        <dbReference type="ChEBI" id="CHEBI:30616"/>
    </ligand>
</feature>
<evidence type="ECO:0000256" key="3">
    <source>
        <dbReference type="ARBA" id="ARBA00022664"/>
    </source>
</evidence>